<dbReference type="InterPro" id="IPR009075">
    <property type="entry name" value="AcylCo_DH/oxidase_C"/>
</dbReference>
<sequence>MNQTLTDEQQLLLDSVKEFVWSEVAPHVAQRDRDSQCELADFQSAFELGLHMLELPEEYGGAGIDFQTGAMVFEELGKVDAGYAITLVSTFVAFRNVMLAGTKEQAQLFADTITNGGLGCFAISEPSAGSDAAAIRTRAVRDGDDYVLNGQKCWITNGGIADIYLISAKTDPDAGHHGISTFLVEASREGLSHGEHEDKMGLRTSNTCDLILNDVRVPADHLVGKEGDGFKIAMSGLDVSRAFMATIAVGMMQRALDEATVYALQREQFGRPIFEFQMVQDILARMSAKTVACRALVQQTMRRVDLGLDVQKDGAITKQFVTDLQQEVVSDAVQVLGGNGFTKEYPVEKLMRDAKVFQIMEGTNQIQSVVIARQLKKEYANKL</sequence>
<dbReference type="FunFam" id="1.20.140.10:FF:000011">
    <property type="entry name" value="Medium-chain specific acyl-CoA dehydrogenase, mitochondrial"/>
    <property type="match status" value="1"/>
</dbReference>
<dbReference type="PROSITE" id="PS00072">
    <property type="entry name" value="ACYL_COA_DH_1"/>
    <property type="match status" value="1"/>
</dbReference>
<proteinExistence type="inferred from homology"/>
<dbReference type="PROSITE" id="PS00073">
    <property type="entry name" value="ACYL_COA_DH_2"/>
    <property type="match status" value="1"/>
</dbReference>
<dbReference type="EMBL" id="UNQJ01000001">
    <property type="protein sequence ID" value="SYZ32249.1"/>
    <property type="molecule type" value="Genomic_DNA"/>
</dbReference>
<dbReference type="Gene3D" id="1.10.540.10">
    <property type="entry name" value="Acyl-CoA dehydrogenase/oxidase, N-terminal domain"/>
    <property type="match status" value="1"/>
</dbReference>
<dbReference type="EC" id="1.3.8.7" evidence="11"/>
<dbReference type="Proteomes" id="UP000263928">
    <property type="component" value="Unassembled WGS sequence"/>
</dbReference>
<keyword evidence="5 6" id="KW-0560">Oxidoreductase</keyword>
<organism evidence="11 12">
    <name type="scientific">Propionibacterium australiense</name>
    <dbReference type="NCBI Taxonomy" id="119981"/>
    <lineage>
        <taxon>Bacteria</taxon>
        <taxon>Bacillati</taxon>
        <taxon>Actinomycetota</taxon>
        <taxon>Actinomycetes</taxon>
        <taxon>Propionibacteriales</taxon>
        <taxon>Propionibacteriaceae</taxon>
        <taxon>Propionibacterium</taxon>
    </lineage>
</organism>
<dbReference type="InterPro" id="IPR036250">
    <property type="entry name" value="AcylCo_DH-like_C"/>
</dbReference>
<evidence type="ECO:0000256" key="3">
    <source>
        <dbReference type="ARBA" id="ARBA00022630"/>
    </source>
</evidence>
<dbReference type="Proteomes" id="UP000279336">
    <property type="component" value="Unassembled WGS sequence"/>
</dbReference>
<dbReference type="Pfam" id="PF00441">
    <property type="entry name" value="Acyl-CoA_dh_1"/>
    <property type="match status" value="1"/>
</dbReference>
<dbReference type="InterPro" id="IPR037069">
    <property type="entry name" value="AcylCoA_DH/ox_N_sf"/>
</dbReference>
<evidence type="ECO:0000313" key="10">
    <source>
        <dbReference type="EMBL" id="RLP12729.1"/>
    </source>
</evidence>
<evidence type="ECO:0000313" key="12">
    <source>
        <dbReference type="Proteomes" id="UP000263928"/>
    </source>
</evidence>
<dbReference type="AlphaFoldDB" id="A0A383S4F5"/>
<evidence type="ECO:0000256" key="5">
    <source>
        <dbReference type="ARBA" id="ARBA00023002"/>
    </source>
</evidence>
<protein>
    <submittedName>
        <fullName evidence="10 11">Acyl-CoA dehydrogenase</fullName>
        <ecNumber evidence="11">1.3.8.7</ecNumber>
        <ecNumber evidence="11">1.3.99.3</ecNumber>
    </submittedName>
</protein>
<evidence type="ECO:0000256" key="4">
    <source>
        <dbReference type="ARBA" id="ARBA00022827"/>
    </source>
</evidence>
<dbReference type="PANTHER" id="PTHR43884:SF12">
    <property type="entry name" value="ISOVALERYL-COA DEHYDROGENASE, MITOCHONDRIAL-RELATED"/>
    <property type="match status" value="1"/>
</dbReference>
<dbReference type="SUPFAM" id="SSF56645">
    <property type="entry name" value="Acyl-CoA dehydrogenase NM domain-like"/>
    <property type="match status" value="1"/>
</dbReference>
<evidence type="ECO:0000259" key="8">
    <source>
        <dbReference type="Pfam" id="PF02770"/>
    </source>
</evidence>
<evidence type="ECO:0000256" key="1">
    <source>
        <dbReference type="ARBA" id="ARBA00001974"/>
    </source>
</evidence>
<reference evidence="11" key="2">
    <citation type="submission" date="2018-08" db="EMBL/GenBank/DDBJ databases">
        <authorList>
            <person name="Ferrada E.E."/>
            <person name="Latorre B.A."/>
        </authorList>
    </citation>
    <scope>NUCLEOTIDE SEQUENCE [LARGE SCALE GENOMIC DNA]</scope>
    <source>
        <strain evidence="11">Propionibacterium_australiense1</strain>
    </source>
</reference>
<dbReference type="Pfam" id="PF02771">
    <property type="entry name" value="Acyl-CoA_dh_N"/>
    <property type="match status" value="1"/>
</dbReference>
<dbReference type="FunFam" id="2.40.110.10:FF:000001">
    <property type="entry name" value="Acyl-CoA dehydrogenase, mitochondrial"/>
    <property type="match status" value="1"/>
</dbReference>
<dbReference type="RefSeq" id="WP_119160625.1">
    <property type="nucleotide sequence ID" value="NZ_LR134442.1"/>
</dbReference>
<gene>
    <name evidence="10" type="ORF">D7U36_01700</name>
    <name evidence="11" type="ORF">PROPAUS_0124</name>
</gene>
<dbReference type="EC" id="1.3.99.3" evidence="11"/>
<evidence type="ECO:0000256" key="2">
    <source>
        <dbReference type="ARBA" id="ARBA00009347"/>
    </source>
</evidence>
<dbReference type="Gene3D" id="1.20.140.10">
    <property type="entry name" value="Butyryl-CoA Dehydrogenase, subunit A, domain 3"/>
    <property type="match status" value="1"/>
</dbReference>
<reference evidence="12" key="1">
    <citation type="submission" date="2018-08" db="EMBL/GenBank/DDBJ databases">
        <authorList>
            <person name="Hornung B."/>
        </authorList>
    </citation>
    <scope>NUCLEOTIDE SEQUENCE [LARGE SCALE GENOMIC DNA]</scope>
</reference>
<reference evidence="10 13" key="3">
    <citation type="submission" date="2018-10" db="EMBL/GenBank/DDBJ databases">
        <title>Propionibacterium australiense Genome Sequencing and Assembly.</title>
        <authorList>
            <person name="Bernier A.-M."/>
            <person name="Bernard K."/>
        </authorList>
    </citation>
    <scope>NUCLEOTIDE SEQUENCE [LARGE SCALE GENOMIC DNA]</scope>
    <source>
        <strain evidence="10 13">NML98A078</strain>
    </source>
</reference>
<comment type="similarity">
    <text evidence="2 6">Belongs to the acyl-CoA dehydrogenase family.</text>
</comment>
<dbReference type="EMBL" id="RCIW01000002">
    <property type="protein sequence ID" value="RLP12729.1"/>
    <property type="molecule type" value="Genomic_DNA"/>
</dbReference>
<dbReference type="GO" id="GO:0070991">
    <property type="term" value="F:medium-chain fatty acyl-CoA dehydrogenase activity"/>
    <property type="evidence" value="ECO:0007669"/>
    <property type="project" value="UniProtKB-EC"/>
</dbReference>
<dbReference type="InterPro" id="IPR006091">
    <property type="entry name" value="Acyl-CoA_Oxase/DH_mid-dom"/>
</dbReference>
<dbReference type="Gene3D" id="2.40.110.10">
    <property type="entry name" value="Butyryl-CoA Dehydrogenase, subunit A, domain 2"/>
    <property type="match status" value="1"/>
</dbReference>
<dbReference type="OrthoDB" id="142556at2"/>
<dbReference type="InterPro" id="IPR046373">
    <property type="entry name" value="Acyl-CoA_Oxase/DH_mid-dom_sf"/>
</dbReference>
<feature type="domain" description="Acyl-CoA dehydrogenase/oxidase C-terminal" evidence="7">
    <location>
        <begin position="227"/>
        <end position="375"/>
    </location>
</feature>
<feature type="domain" description="Acyl-CoA oxidase/dehydrogenase middle" evidence="8">
    <location>
        <begin position="120"/>
        <end position="215"/>
    </location>
</feature>
<dbReference type="InterPro" id="IPR009100">
    <property type="entry name" value="AcylCoA_DH/oxidase_NM_dom_sf"/>
</dbReference>
<name>A0A383S4F5_9ACTN</name>
<dbReference type="PANTHER" id="PTHR43884">
    <property type="entry name" value="ACYL-COA DEHYDROGENASE"/>
    <property type="match status" value="1"/>
</dbReference>
<dbReference type="SUPFAM" id="SSF47203">
    <property type="entry name" value="Acyl-CoA dehydrogenase C-terminal domain-like"/>
    <property type="match status" value="1"/>
</dbReference>
<feature type="domain" description="Acyl-CoA dehydrogenase/oxidase N-terminal" evidence="9">
    <location>
        <begin position="6"/>
        <end position="114"/>
    </location>
</feature>
<dbReference type="InterPro" id="IPR013786">
    <property type="entry name" value="AcylCoA_DH/ox_N"/>
</dbReference>
<dbReference type="PIRSF" id="PIRSF016578">
    <property type="entry name" value="HsaA"/>
    <property type="match status" value="1"/>
</dbReference>
<dbReference type="InterPro" id="IPR006089">
    <property type="entry name" value="Acyl-CoA_DH_CS"/>
</dbReference>
<dbReference type="Pfam" id="PF02770">
    <property type="entry name" value="Acyl-CoA_dh_M"/>
    <property type="match status" value="1"/>
</dbReference>
<evidence type="ECO:0000259" key="7">
    <source>
        <dbReference type="Pfam" id="PF00441"/>
    </source>
</evidence>
<keyword evidence="12" id="KW-1185">Reference proteome</keyword>
<comment type="cofactor">
    <cofactor evidence="1 6">
        <name>FAD</name>
        <dbReference type="ChEBI" id="CHEBI:57692"/>
    </cofactor>
</comment>
<dbReference type="GO" id="GO:0050660">
    <property type="term" value="F:flavin adenine dinucleotide binding"/>
    <property type="evidence" value="ECO:0007669"/>
    <property type="project" value="InterPro"/>
</dbReference>
<evidence type="ECO:0000259" key="9">
    <source>
        <dbReference type="Pfam" id="PF02771"/>
    </source>
</evidence>
<evidence type="ECO:0000256" key="6">
    <source>
        <dbReference type="RuleBase" id="RU362125"/>
    </source>
</evidence>
<keyword evidence="4 6" id="KW-0274">FAD</keyword>
<evidence type="ECO:0000313" key="13">
    <source>
        <dbReference type="Proteomes" id="UP000279336"/>
    </source>
</evidence>
<evidence type="ECO:0000313" key="11">
    <source>
        <dbReference type="EMBL" id="SYZ32249.1"/>
    </source>
</evidence>
<keyword evidence="3 6" id="KW-0285">Flavoprotein</keyword>
<accession>A0A383S4F5</accession>